<dbReference type="Proteomes" id="UP000528286">
    <property type="component" value="Unassembled WGS sequence"/>
</dbReference>
<feature type="domain" description="DSBA-like thioredoxin" evidence="1">
    <location>
        <begin position="5"/>
        <end position="208"/>
    </location>
</feature>
<dbReference type="SUPFAM" id="SSF52833">
    <property type="entry name" value="Thioredoxin-like"/>
    <property type="match status" value="1"/>
</dbReference>
<comment type="caution">
    <text evidence="2">The sequence shown here is derived from an EMBL/GenBank/DDBJ whole genome shotgun (WGS) entry which is preliminary data.</text>
</comment>
<evidence type="ECO:0000259" key="1">
    <source>
        <dbReference type="Pfam" id="PF01323"/>
    </source>
</evidence>
<dbReference type="EMBL" id="JACIEZ010000003">
    <property type="protein sequence ID" value="MBB4064798.1"/>
    <property type="molecule type" value="Genomic_DNA"/>
</dbReference>
<reference evidence="2 3" key="1">
    <citation type="submission" date="2020-08" db="EMBL/GenBank/DDBJ databases">
        <title>Genomic Encyclopedia of Type Strains, Phase IV (KMG-IV): sequencing the most valuable type-strain genomes for metagenomic binning, comparative biology and taxonomic classification.</title>
        <authorList>
            <person name="Goeker M."/>
        </authorList>
    </citation>
    <scope>NUCLEOTIDE SEQUENCE [LARGE SCALE GENOMIC DNA]</scope>
    <source>
        <strain evidence="2 3">DSM 29853</strain>
    </source>
</reference>
<keyword evidence="2" id="KW-0413">Isomerase</keyword>
<dbReference type="Pfam" id="PF01323">
    <property type="entry name" value="DSBA"/>
    <property type="match status" value="1"/>
</dbReference>
<dbReference type="RefSeq" id="WP_183366101.1">
    <property type="nucleotide sequence ID" value="NZ_JACIEZ010000003.1"/>
</dbReference>
<organism evidence="2 3">
    <name type="scientific">Gellertiella hungarica</name>
    <dbReference type="NCBI Taxonomy" id="1572859"/>
    <lineage>
        <taxon>Bacteria</taxon>
        <taxon>Pseudomonadati</taxon>
        <taxon>Pseudomonadota</taxon>
        <taxon>Alphaproteobacteria</taxon>
        <taxon>Hyphomicrobiales</taxon>
        <taxon>Rhizobiaceae</taxon>
        <taxon>Gellertiella</taxon>
    </lineage>
</organism>
<evidence type="ECO:0000313" key="2">
    <source>
        <dbReference type="EMBL" id="MBB4064798.1"/>
    </source>
</evidence>
<dbReference type="GO" id="GO:0016491">
    <property type="term" value="F:oxidoreductase activity"/>
    <property type="evidence" value="ECO:0007669"/>
    <property type="project" value="InterPro"/>
</dbReference>
<gene>
    <name evidence="2" type="ORF">GGR23_001985</name>
</gene>
<dbReference type="InterPro" id="IPR001853">
    <property type="entry name" value="DSBA-like_thioredoxin_dom"/>
</dbReference>
<dbReference type="PANTHER" id="PTHR13887">
    <property type="entry name" value="GLUTATHIONE S-TRANSFERASE KAPPA"/>
    <property type="match status" value="1"/>
</dbReference>
<keyword evidence="3" id="KW-1185">Reference proteome</keyword>
<evidence type="ECO:0000313" key="3">
    <source>
        <dbReference type="Proteomes" id="UP000528286"/>
    </source>
</evidence>
<protein>
    <submittedName>
        <fullName evidence="2">Putative DsbA family dithiol-disulfide isomerase</fullName>
    </submittedName>
</protein>
<dbReference type="Gene3D" id="3.40.30.10">
    <property type="entry name" value="Glutaredoxin"/>
    <property type="match status" value="1"/>
</dbReference>
<dbReference type="PANTHER" id="PTHR13887:SF41">
    <property type="entry name" value="THIOREDOXIN SUPERFAMILY PROTEIN"/>
    <property type="match status" value="1"/>
</dbReference>
<dbReference type="InterPro" id="IPR036249">
    <property type="entry name" value="Thioredoxin-like_sf"/>
</dbReference>
<dbReference type="GO" id="GO:0016853">
    <property type="term" value="F:isomerase activity"/>
    <property type="evidence" value="ECO:0007669"/>
    <property type="project" value="UniProtKB-KW"/>
</dbReference>
<dbReference type="CDD" id="cd03024">
    <property type="entry name" value="DsbA_FrnE"/>
    <property type="match status" value="1"/>
</dbReference>
<accession>A0A7W6J4U7</accession>
<sequence>MENITIDIVSDVVCPWCYLGKARLDLAIAEVQDTVGVEINWRPYQLNPDYPPEGVDQKKALAAKLGGQENVDRAHGMLTQFGKEVGINFNFDAITIGPNTMDAHRLLLWAHSEGREMQNRVVDLLFKANFEEGRNVGDHAVLLDIAEKAGLNRTVIERLLQSDADRDVIRSEISAAQQMGVSGVPFMIFDQQYAISGAQTPDVLAGALRDIARMKKEARAAAN</sequence>
<dbReference type="AlphaFoldDB" id="A0A7W6J4U7"/>
<proteinExistence type="predicted"/>
<name>A0A7W6J4U7_9HYPH</name>